<accession>A0A917RV77</accession>
<sequence>MVAAASTDAHVFAGRIPDGPMLDRIIGDAMGIPDLDFSLRTRFAARGVYAFTATLCLAATFALIRRYR</sequence>
<organism evidence="2 3">
    <name type="scientific">Nocardia jinanensis</name>
    <dbReference type="NCBI Taxonomy" id="382504"/>
    <lineage>
        <taxon>Bacteria</taxon>
        <taxon>Bacillati</taxon>
        <taxon>Actinomycetota</taxon>
        <taxon>Actinomycetes</taxon>
        <taxon>Mycobacteriales</taxon>
        <taxon>Nocardiaceae</taxon>
        <taxon>Nocardia</taxon>
    </lineage>
</organism>
<evidence type="ECO:0000313" key="2">
    <source>
        <dbReference type="EMBL" id="GGL31375.1"/>
    </source>
</evidence>
<evidence type="ECO:0000256" key="1">
    <source>
        <dbReference type="SAM" id="Phobius"/>
    </source>
</evidence>
<protein>
    <submittedName>
        <fullName evidence="2">Uncharacterized protein</fullName>
    </submittedName>
</protein>
<reference evidence="2" key="2">
    <citation type="submission" date="2020-09" db="EMBL/GenBank/DDBJ databases">
        <authorList>
            <person name="Sun Q."/>
            <person name="Zhou Y."/>
        </authorList>
    </citation>
    <scope>NUCLEOTIDE SEQUENCE</scope>
    <source>
        <strain evidence="2">CGMCC 4.3508</strain>
    </source>
</reference>
<gene>
    <name evidence="2" type="ORF">GCM10011588_52670</name>
</gene>
<reference evidence="2" key="1">
    <citation type="journal article" date="2014" name="Int. J. Syst. Evol. Microbiol.">
        <title>Complete genome sequence of Corynebacterium casei LMG S-19264T (=DSM 44701T), isolated from a smear-ripened cheese.</title>
        <authorList>
            <consortium name="US DOE Joint Genome Institute (JGI-PGF)"/>
            <person name="Walter F."/>
            <person name="Albersmeier A."/>
            <person name="Kalinowski J."/>
            <person name="Ruckert C."/>
        </authorList>
    </citation>
    <scope>NUCLEOTIDE SEQUENCE</scope>
    <source>
        <strain evidence="2">CGMCC 4.3508</strain>
    </source>
</reference>
<keyword evidence="1" id="KW-0472">Membrane</keyword>
<dbReference type="EMBL" id="BMMH01000013">
    <property type="protein sequence ID" value="GGL31375.1"/>
    <property type="molecule type" value="Genomic_DNA"/>
</dbReference>
<dbReference type="AlphaFoldDB" id="A0A917RV77"/>
<evidence type="ECO:0000313" key="3">
    <source>
        <dbReference type="Proteomes" id="UP000638263"/>
    </source>
</evidence>
<keyword evidence="1" id="KW-1133">Transmembrane helix</keyword>
<keyword evidence="3" id="KW-1185">Reference proteome</keyword>
<name>A0A917RV77_9NOCA</name>
<feature type="transmembrane region" description="Helical" evidence="1">
    <location>
        <begin position="43"/>
        <end position="64"/>
    </location>
</feature>
<keyword evidence="1" id="KW-0812">Transmembrane</keyword>
<dbReference type="RefSeq" id="WP_058856414.1">
    <property type="nucleotide sequence ID" value="NZ_BMMH01000013.1"/>
</dbReference>
<comment type="caution">
    <text evidence="2">The sequence shown here is derived from an EMBL/GenBank/DDBJ whole genome shotgun (WGS) entry which is preliminary data.</text>
</comment>
<proteinExistence type="predicted"/>
<dbReference type="Proteomes" id="UP000638263">
    <property type="component" value="Unassembled WGS sequence"/>
</dbReference>